<proteinExistence type="predicted"/>
<dbReference type="OrthoDB" id="8398988at2"/>
<evidence type="ECO:0000313" key="1">
    <source>
        <dbReference type="EMBL" id="PWE57659.1"/>
    </source>
</evidence>
<dbReference type="AlphaFoldDB" id="A0A2U2DWR6"/>
<keyword evidence="2" id="KW-1185">Reference proteome</keyword>
<name>A0A2U2DWR6_9HYPH</name>
<accession>A0A2U2DWR6</accession>
<comment type="caution">
    <text evidence="1">The sequence shown here is derived from an EMBL/GenBank/DDBJ whole genome shotgun (WGS) entry which is preliminary data.</text>
</comment>
<dbReference type="Proteomes" id="UP000245252">
    <property type="component" value="Unassembled WGS sequence"/>
</dbReference>
<evidence type="ECO:0000313" key="2">
    <source>
        <dbReference type="Proteomes" id="UP000245252"/>
    </source>
</evidence>
<organism evidence="1 2">
    <name type="scientific">Metarhizobium album</name>
    <dbReference type="NCBI Taxonomy" id="2182425"/>
    <lineage>
        <taxon>Bacteria</taxon>
        <taxon>Pseudomonadati</taxon>
        <taxon>Pseudomonadota</taxon>
        <taxon>Alphaproteobacteria</taxon>
        <taxon>Hyphomicrobiales</taxon>
        <taxon>Rhizobiaceae</taxon>
        <taxon>Metarhizobium</taxon>
    </lineage>
</organism>
<protein>
    <submittedName>
        <fullName evidence="1">Uncharacterized protein</fullName>
    </submittedName>
</protein>
<reference evidence="1 2" key="1">
    <citation type="submission" date="2018-05" db="EMBL/GenBank/DDBJ databases">
        <title>The draft genome of strain NS-104.</title>
        <authorList>
            <person name="Hang P."/>
            <person name="Jiang J."/>
        </authorList>
    </citation>
    <scope>NUCLEOTIDE SEQUENCE [LARGE SCALE GENOMIC DNA]</scope>
    <source>
        <strain evidence="1 2">NS-104</strain>
    </source>
</reference>
<gene>
    <name evidence="1" type="ORF">DEM27_00145</name>
</gene>
<sequence>MIDLSDTPAGTIARLDDALSRRGETVRIRRGSIEENVRAFVRKSKPETLGAGIAQGTRVIVFSPSFLGNFGGTVKGGDWIRIGDYPEIVIDERPEVIRMNGVIVRINATVTG</sequence>
<dbReference type="RefSeq" id="WP_109456175.1">
    <property type="nucleotide sequence ID" value="NZ_QFBC01000001.1"/>
</dbReference>
<dbReference type="EMBL" id="QFBC01000001">
    <property type="protein sequence ID" value="PWE57659.1"/>
    <property type="molecule type" value="Genomic_DNA"/>
</dbReference>